<dbReference type="InterPro" id="IPR008927">
    <property type="entry name" value="6-PGluconate_DH-like_C_sf"/>
</dbReference>
<protein>
    <submittedName>
        <fullName evidence="4">Prephenate dehydrogenase/arogenate dehydrogenase family protein</fullName>
    </submittedName>
</protein>
<dbReference type="Proteomes" id="UP000777784">
    <property type="component" value="Unassembled WGS sequence"/>
</dbReference>
<dbReference type="InterPro" id="IPR036263">
    <property type="entry name" value="Chorismate_II_sf"/>
</dbReference>
<dbReference type="SUPFAM" id="SSF48179">
    <property type="entry name" value="6-phosphogluconate dehydrogenase C-terminal domain-like"/>
    <property type="match status" value="1"/>
</dbReference>
<dbReference type="InterPro" id="IPR003099">
    <property type="entry name" value="Prephen_DH"/>
</dbReference>
<dbReference type="AlphaFoldDB" id="A0A948RYP8"/>
<comment type="caution">
    <text evidence="4">The sequence shown here is derived from an EMBL/GenBank/DDBJ whole genome shotgun (WGS) entry which is preliminary data.</text>
</comment>
<gene>
    <name evidence="4" type="ORF">KJ970_07095</name>
</gene>
<dbReference type="EMBL" id="JAHJDP010000034">
    <property type="protein sequence ID" value="MBU2690679.1"/>
    <property type="molecule type" value="Genomic_DNA"/>
</dbReference>
<evidence type="ECO:0000313" key="5">
    <source>
        <dbReference type="Proteomes" id="UP000777784"/>
    </source>
</evidence>
<dbReference type="PANTHER" id="PTHR21363">
    <property type="entry name" value="PREPHENATE DEHYDROGENASE"/>
    <property type="match status" value="1"/>
</dbReference>
<dbReference type="Pfam" id="PF20463">
    <property type="entry name" value="PDH_C"/>
    <property type="match status" value="1"/>
</dbReference>
<keyword evidence="1" id="KW-0560">Oxidoreductase</keyword>
<evidence type="ECO:0000259" key="3">
    <source>
        <dbReference type="PROSITE" id="PS51176"/>
    </source>
</evidence>
<dbReference type="GO" id="GO:0070403">
    <property type="term" value="F:NAD+ binding"/>
    <property type="evidence" value="ECO:0007669"/>
    <property type="project" value="InterPro"/>
</dbReference>
<dbReference type="InterPro" id="IPR036291">
    <property type="entry name" value="NAD(P)-bd_dom_sf"/>
</dbReference>
<organism evidence="4 5">
    <name type="scientific">Eiseniibacteriota bacterium</name>
    <dbReference type="NCBI Taxonomy" id="2212470"/>
    <lineage>
        <taxon>Bacteria</taxon>
        <taxon>Candidatus Eiseniibacteriota</taxon>
    </lineage>
</organism>
<dbReference type="Gene3D" id="1.20.59.10">
    <property type="entry name" value="Chorismate mutase"/>
    <property type="match status" value="1"/>
</dbReference>
<dbReference type="GO" id="GO:0004106">
    <property type="term" value="F:chorismate mutase activity"/>
    <property type="evidence" value="ECO:0007669"/>
    <property type="project" value="InterPro"/>
</dbReference>
<dbReference type="PROSITE" id="PS51168">
    <property type="entry name" value="CHORISMATE_MUT_2"/>
    <property type="match status" value="1"/>
</dbReference>
<name>A0A948RYP8_UNCEI</name>
<dbReference type="GO" id="GO:0004665">
    <property type="term" value="F:prephenate dehydrogenase (NADP+) activity"/>
    <property type="evidence" value="ECO:0007669"/>
    <property type="project" value="InterPro"/>
</dbReference>
<dbReference type="SMART" id="SM00830">
    <property type="entry name" value="CM_2"/>
    <property type="match status" value="1"/>
</dbReference>
<dbReference type="SUPFAM" id="SSF48600">
    <property type="entry name" value="Chorismate mutase II"/>
    <property type="match status" value="1"/>
</dbReference>
<dbReference type="GO" id="GO:0006571">
    <property type="term" value="P:tyrosine biosynthetic process"/>
    <property type="evidence" value="ECO:0007669"/>
    <property type="project" value="InterPro"/>
</dbReference>
<evidence type="ECO:0000259" key="2">
    <source>
        <dbReference type="PROSITE" id="PS51168"/>
    </source>
</evidence>
<dbReference type="Pfam" id="PF02153">
    <property type="entry name" value="PDH_N"/>
    <property type="match status" value="1"/>
</dbReference>
<dbReference type="PANTHER" id="PTHR21363:SF0">
    <property type="entry name" value="PREPHENATE DEHYDROGENASE [NADP(+)]"/>
    <property type="match status" value="1"/>
</dbReference>
<dbReference type="Gene3D" id="3.40.50.720">
    <property type="entry name" value="NAD(P)-binding Rossmann-like Domain"/>
    <property type="match status" value="1"/>
</dbReference>
<evidence type="ECO:0000313" key="4">
    <source>
        <dbReference type="EMBL" id="MBU2690679.1"/>
    </source>
</evidence>
<dbReference type="GO" id="GO:0046417">
    <property type="term" value="P:chorismate metabolic process"/>
    <property type="evidence" value="ECO:0007669"/>
    <property type="project" value="InterPro"/>
</dbReference>
<dbReference type="InterPro" id="IPR050812">
    <property type="entry name" value="Preph/Arog_dehydrog"/>
</dbReference>
<dbReference type="Gene3D" id="1.10.3660.10">
    <property type="entry name" value="6-phosphogluconate dehydrogenase C-terminal like domain"/>
    <property type="match status" value="1"/>
</dbReference>
<reference evidence="4" key="1">
    <citation type="submission" date="2021-05" db="EMBL/GenBank/DDBJ databases">
        <title>Energy efficiency and biological interactions define the core microbiome of deep oligotrophic groundwater.</title>
        <authorList>
            <person name="Mehrshad M."/>
            <person name="Lopez-Fernandez M."/>
            <person name="Bell E."/>
            <person name="Bernier-Latmani R."/>
            <person name="Bertilsson S."/>
            <person name="Dopson M."/>
        </authorList>
    </citation>
    <scope>NUCLEOTIDE SEQUENCE</scope>
    <source>
        <strain evidence="4">Modern_marine.mb.64</strain>
    </source>
</reference>
<feature type="domain" description="Prephenate/arogenate dehydrogenase" evidence="3">
    <location>
        <begin position="110"/>
        <end position="379"/>
    </location>
</feature>
<sequence length="379" mass="41743">MSEDQQNSSPSPEKALGRLREEIADLDGALLELLERRFNLAAEVGNLKAEMNQPVVVHKVEQRVLSRARQAAEHCGISIEVMESIFTAIINASVERQHRVGVKRRAKGGAQILILGAAGGMGVWLRHFLEGIGHTTTGVDPAWRSLPKVKGRYGNLQDVEQVADFDALFVSVPLESTASVLQEMIGAPPGPPIFEITSIKSHLKKDLDALRKAGTMTISLHPMFGPSKNPYEPLTMVHAVGENEALERRMIQELLAHPYLDLVSLPFDRHDQLMGWLLGMAHLTGMLFASALTQSGLDPQELGRAASTTFIRQVATARSVLEEDPHLYFAIQRLNPFRGEVYEALSKTLRRLTGLVENDDRDGFATALLEAMNSLPKLP</sequence>
<dbReference type="GO" id="GO:0008977">
    <property type="term" value="F:prephenate dehydrogenase (NAD+) activity"/>
    <property type="evidence" value="ECO:0007669"/>
    <property type="project" value="InterPro"/>
</dbReference>
<proteinExistence type="predicted"/>
<dbReference type="InterPro" id="IPR046825">
    <property type="entry name" value="PDH_C"/>
</dbReference>
<dbReference type="InterPro" id="IPR036979">
    <property type="entry name" value="CM_dom_sf"/>
</dbReference>
<dbReference type="InterPro" id="IPR046826">
    <property type="entry name" value="PDH_N"/>
</dbReference>
<dbReference type="InterPro" id="IPR002701">
    <property type="entry name" value="CM_II_prokaryot"/>
</dbReference>
<evidence type="ECO:0000256" key="1">
    <source>
        <dbReference type="ARBA" id="ARBA00023002"/>
    </source>
</evidence>
<dbReference type="PROSITE" id="PS51176">
    <property type="entry name" value="PDH_ADH"/>
    <property type="match status" value="1"/>
</dbReference>
<dbReference type="SUPFAM" id="SSF51735">
    <property type="entry name" value="NAD(P)-binding Rossmann-fold domains"/>
    <property type="match status" value="1"/>
</dbReference>
<feature type="domain" description="Chorismate mutase" evidence="2">
    <location>
        <begin position="10"/>
        <end position="101"/>
    </location>
</feature>
<accession>A0A948RYP8</accession>
<dbReference type="Pfam" id="PF01817">
    <property type="entry name" value="CM_2"/>
    <property type="match status" value="1"/>
</dbReference>